<evidence type="ECO:0000313" key="2">
    <source>
        <dbReference type="Proteomes" id="UP001633002"/>
    </source>
</evidence>
<proteinExistence type="predicted"/>
<dbReference type="Proteomes" id="UP001633002">
    <property type="component" value="Unassembled WGS sequence"/>
</dbReference>
<dbReference type="AlphaFoldDB" id="A0ABD3HMK1"/>
<gene>
    <name evidence="1" type="ORF">R1sor_004997</name>
</gene>
<evidence type="ECO:0000313" key="1">
    <source>
        <dbReference type="EMBL" id="KAL3691346.1"/>
    </source>
</evidence>
<organism evidence="1 2">
    <name type="scientific">Riccia sorocarpa</name>
    <dbReference type="NCBI Taxonomy" id="122646"/>
    <lineage>
        <taxon>Eukaryota</taxon>
        <taxon>Viridiplantae</taxon>
        <taxon>Streptophyta</taxon>
        <taxon>Embryophyta</taxon>
        <taxon>Marchantiophyta</taxon>
        <taxon>Marchantiopsida</taxon>
        <taxon>Marchantiidae</taxon>
        <taxon>Marchantiales</taxon>
        <taxon>Ricciaceae</taxon>
        <taxon>Riccia</taxon>
    </lineage>
</organism>
<reference evidence="1 2" key="1">
    <citation type="submission" date="2024-09" db="EMBL/GenBank/DDBJ databases">
        <title>Chromosome-scale assembly of Riccia sorocarpa.</title>
        <authorList>
            <person name="Paukszto L."/>
        </authorList>
    </citation>
    <scope>NUCLEOTIDE SEQUENCE [LARGE SCALE GENOMIC DNA]</scope>
    <source>
        <strain evidence="1">LP-2024</strain>
        <tissue evidence="1">Aerial parts of the thallus</tissue>
    </source>
</reference>
<comment type="caution">
    <text evidence="1">The sequence shown here is derived from an EMBL/GenBank/DDBJ whole genome shotgun (WGS) entry which is preliminary data.</text>
</comment>
<name>A0ABD3HMK1_9MARC</name>
<keyword evidence="2" id="KW-1185">Reference proteome</keyword>
<dbReference type="EMBL" id="JBJQOH010000003">
    <property type="protein sequence ID" value="KAL3691346.1"/>
    <property type="molecule type" value="Genomic_DNA"/>
</dbReference>
<sequence>MRETEADSRPRRSYFKMDCRKLMRPDVLERAKEAWQAHPRWAKDSRKKWTLALGRIRRLLMDVRDEEKRREEEGQILEEEVENARRRIEHDQSFKYLGVATSSPIDEKTITDEIVQKLMRKLKHWSNRLLSWPAKTILLRHVLAATPLYQLMSVGLCEYYMFSYIQYT</sequence>
<accession>A0ABD3HMK1</accession>
<protein>
    <submittedName>
        <fullName evidence="1">Uncharacterized protein</fullName>
    </submittedName>
</protein>